<keyword evidence="15" id="KW-0511">Multifunctional enzyme</keyword>
<keyword evidence="20" id="KW-1185">Reference proteome</keyword>
<dbReference type="SUPFAM" id="SSF50630">
    <property type="entry name" value="Acid proteases"/>
    <property type="match status" value="1"/>
</dbReference>
<evidence type="ECO:0000256" key="1">
    <source>
        <dbReference type="ARBA" id="ARBA00022670"/>
    </source>
</evidence>
<dbReference type="InterPro" id="IPR041588">
    <property type="entry name" value="Integrase_H2C2"/>
</dbReference>
<proteinExistence type="predicted"/>
<dbReference type="InterPro" id="IPR043502">
    <property type="entry name" value="DNA/RNA_pol_sf"/>
</dbReference>
<keyword evidence="12" id="KW-0239">DNA-directed DNA polymerase</keyword>
<dbReference type="Pfam" id="PF00078">
    <property type="entry name" value="RVT_1"/>
    <property type="match status" value="1"/>
</dbReference>
<dbReference type="InterPro" id="IPR000477">
    <property type="entry name" value="RT_dom"/>
</dbReference>
<keyword evidence="9" id="KW-0460">Magnesium</keyword>
<dbReference type="Pfam" id="PF24626">
    <property type="entry name" value="SH3_Tf2-1"/>
    <property type="match status" value="1"/>
</dbReference>
<dbReference type="Gene3D" id="3.10.10.10">
    <property type="entry name" value="HIV Type 1 Reverse Transcriptase, subunit A, domain 1"/>
    <property type="match status" value="1"/>
</dbReference>
<dbReference type="Gene3D" id="3.10.20.370">
    <property type="match status" value="1"/>
</dbReference>
<dbReference type="InterPro" id="IPR043128">
    <property type="entry name" value="Rev_trsase/Diguanyl_cyclase"/>
</dbReference>
<keyword evidence="5" id="KW-0479">Metal-binding</keyword>
<keyword evidence="6" id="KW-0064">Aspartyl protease</keyword>
<dbReference type="Gene3D" id="3.30.420.10">
    <property type="entry name" value="Ribonuclease H-like superfamily/Ribonuclease H"/>
    <property type="match status" value="1"/>
</dbReference>
<dbReference type="AlphaFoldDB" id="A0A392LYW6"/>
<feature type="non-terminal residue" evidence="19">
    <location>
        <position position="1167"/>
    </location>
</feature>
<protein>
    <submittedName>
        <fullName evidence="19">Transposon Tf2-1 polyprotein</fullName>
    </submittedName>
</protein>
<evidence type="ECO:0000256" key="7">
    <source>
        <dbReference type="ARBA" id="ARBA00022759"/>
    </source>
</evidence>
<dbReference type="InterPro" id="IPR016197">
    <property type="entry name" value="Chromo-like_dom_sf"/>
</dbReference>
<evidence type="ECO:0000256" key="9">
    <source>
        <dbReference type="ARBA" id="ARBA00022842"/>
    </source>
</evidence>
<sequence>RLLLLISEDENEIHVDDEAVAELHWDPGAETEQPEPAQMAQLGLHTMNGSHTAHTMRVVGSIDTHPVHILVDGGSSLNFIKTNIAHSLGLTVSPSPTLKVLVGNGAELNSTKGSIFTMDLYLLDLSGPDIVLGTPWLKGLGPIMMDYTQLTMQFNRDSQPITLHGETGPIPSSITFNQFKHLAKHEPYTQLFSLHLSESSAEPHPPSLPTHQNSQIKLLLTKFSNLFTEPSHLPPKRFTDHAIPLLPNAPPVNVRPYRYPHHQKLEIESQISKLMANGWIRPSNSPFSSPVLLLRKKDGTWRMCVDYRALNALTIKDRFPLPTIDELLDELGSARVFTKLDLTSGFHQIRLQSADASKTAFCTHDGHYEYRVMPFGLCNAPATFQATMNDVFRPLLRKTVIVFFDDILVYSESEEAHVQHLTQVFTLLQQHQFYLKSSKLTQSTVAPDPAKIVAITDWPPPRNIKGLRGFLGLSGFYRKFIKNYAGIAQPLTQLLRKDSFIWNDSAQLAFDQLKSAMVTAPILSLPDFSTPFIVQTDASGFAMGAVLIQNKHPIAYFSKSFCPRMMNASTYIRELYAITSAVKKWRQYLLGAFFIIQTDHRSLKELLTQVIQTPEQQHYLAKLLGYHYEIQYKPGSTNTVADALSRSDTTNSFNSYSLSVPHCSFLDSLKQELEIDVEFQSLQQQLQHDPGALVGFKYKDGLIFKDNKIWISPSSKFKELLMREFHETPIAGHAGVEKTMKRLSENFYWDKMKQDVQAFIKQCVVCQKTKYSTLKPAGLLQPLPLPTQIWEDISLDFVTGLPPSQGFTVLLVIVDRFTKGIHLGVLHSGFTAHKVAELFVTIFCKHHGMPKSIVSDRDPIFISHFWRDLFKFSGTLLRMSSSYHPQTDGQTEVMNRTVEQYLRAFAHDKPTTWARFIPWAELHYNTSIHAASGISPYQATYGKVPFSIPTYIPGTSAVDACDSALLSRDEILAVLKNNLLKAQKRMKDGADKHRRDVEFDINTWAYVKLQPYRQISLSREKYHKLSKRYYGPYLILERIGKVAYRLSLPAHSKIHNVFHCSLLKPHQGPPPTFIDQLPPYSIDHHPLATPLAIVATQDRLIDNKLERFVLVQWQGLPPEDTTWENWEELNKIYNLEDKVNFLEEGIDTDREGTSSNETIEDGSRQVG</sequence>
<evidence type="ECO:0000259" key="17">
    <source>
        <dbReference type="PROSITE" id="PS50878"/>
    </source>
</evidence>
<organism evidence="19 20">
    <name type="scientific">Trifolium medium</name>
    <dbReference type="NCBI Taxonomy" id="97028"/>
    <lineage>
        <taxon>Eukaryota</taxon>
        <taxon>Viridiplantae</taxon>
        <taxon>Streptophyta</taxon>
        <taxon>Embryophyta</taxon>
        <taxon>Tracheophyta</taxon>
        <taxon>Spermatophyta</taxon>
        <taxon>Magnoliopsida</taxon>
        <taxon>eudicotyledons</taxon>
        <taxon>Gunneridae</taxon>
        <taxon>Pentapetalae</taxon>
        <taxon>rosids</taxon>
        <taxon>fabids</taxon>
        <taxon>Fabales</taxon>
        <taxon>Fabaceae</taxon>
        <taxon>Papilionoideae</taxon>
        <taxon>50 kb inversion clade</taxon>
        <taxon>NPAAA clade</taxon>
        <taxon>Hologalegina</taxon>
        <taxon>IRL clade</taxon>
        <taxon>Trifolieae</taxon>
        <taxon>Trifolium</taxon>
    </lineage>
</organism>
<dbReference type="InterPro" id="IPR021109">
    <property type="entry name" value="Peptidase_aspartic_dom_sf"/>
</dbReference>
<keyword evidence="14" id="KW-0233">DNA recombination</keyword>
<keyword evidence="13" id="KW-0238">DNA-binding</keyword>
<dbReference type="PANTHER" id="PTHR37984:SF5">
    <property type="entry name" value="PROTEIN NYNRIN-LIKE"/>
    <property type="match status" value="1"/>
</dbReference>
<dbReference type="CDD" id="cd01647">
    <property type="entry name" value="RT_LTR"/>
    <property type="match status" value="1"/>
</dbReference>
<keyword evidence="2" id="KW-0808">Transferase</keyword>
<dbReference type="Pfam" id="PF17921">
    <property type="entry name" value="Integrase_H2C2"/>
    <property type="match status" value="1"/>
</dbReference>
<evidence type="ECO:0000256" key="4">
    <source>
        <dbReference type="ARBA" id="ARBA00022722"/>
    </source>
</evidence>
<keyword evidence="7" id="KW-0255">Endonuclease</keyword>
<keyword evidence="10" id="KW-0229">DNA integration</keyword>
<keyword evidence="11" id="KW-0695">RNA-directed DNA polymerase</keyword>
<dbReference type="Gene3D" id="1.10.340.70">
    <property type="match status" value="1"/>
</dbReference>
<dbReference type="GO" id="GO:0004519">
    <property type="term" value="F:endonuclease activity"/>
    <property type="evidence" value="ECO:0007669"/>
    <property type="project" value="UniProtKB-KW"/>
</dbReference>
<dbReference type="GO" id="GO:0006310">
    <property type="term" value="P:DNA recombination"/>
    <property type="evidence" value="ECO:0007669"/>
    <property type="project" value="UniProtKB-KW"/>
</dbReference>
<dbReference type="GO" id="GO:0046872">
    <property type="term" value="F:metal ion binding"/>
    <property type="evidence" value="ECO:0007669"/>
    <property type="project" value="UniProtKB-KW"/>
</dbReference>
<gene>
    <name evidence="19" type="ORF">A2U01_0000932</name>
</gene>
<evidence type="ECO:0000256" key="13">
    <source>
        <dbReference type="ARBA" id="ARBA00023125"/>
    </source>
</evidence>
<dbReference type="GO" id="GO:0003887">
    <property type="term" value="F:DNA-directed DNA polymerase activity"/>
    <property type="evidence" value="ECO:0007669"/>
    <property type="project" value="UniProtKB-KW"/>
</dbReference>
<dbReference type="GO" id="GO:0004190">
    <property type="term" value="F:aspartic-type endopeptidase activity"/>
    <property type="evidence" value="ECO:0007669"/>
    <property type="project" value="UniProtKB-KW"/>
</dbReference>
<dbReference type="FunFam" id="1.10.340.70:FF:000001">
    <property type="entry name" value="Retrovirus-related Pol polyprotein from transposon gypsy-like Protein"/>
    <property type="match status" value="1"/>
</dbReference>
<dbReference type="GO" id="GO:0003964">
    <property type="term" value="F:RNA-directed DNA polymerase activity"/>
    <property type="evidence" value="ECO:0007669"/>
    <property type="project" value="UniProtKB-KW"/>
</dbReference>
<dbReference type="PROSITE" id="PS50878">
    <property type="entry name" value="RT_POL"/>
    <property type="match status" value="1"/>
</dbReference>
<name>A0A392LYW6_9FABA</name>
<feature type="domain" description="Reverse transcriptase" evidence="17">
    <location>
        <begin position="275"/>
        <end position="475"/>
    </location>
</feature>
<evidence type="ECO:0000256" key="10">
    <source>
        <dbReference type="ARBA" id="ARBA00022908"/>
    </source>
</evidence>
<dbReference type="InterPro" id="IPR050951">
    <property type="entry name" value="Retrovirus_Pol_polyprotein"/>
</dbReference>
<dbReference type="CDD" id="cd09274">
    <property type="entry name" value="RNase_HI_RT_Ty3"/>
    <property type="match status" value="1"/>
</dbReference>
<dbReference type="Proteomes" id="UP000265520">
    <property type="component" value="Unassembled WGS sequence"/>
</dbReference>
<evidence type="ECO:0000256" key="2">
    <source>
        <dbReference type="ARBA" id="ARBA00022679"/>
    </source>
</evidence>
<keyword evidence="8" id="KW-0378">Hydrolase</keyword>
<comment type="caution">
    <text evidence="19">The sequence shown here is derived from an EMBL/GenBank/DDBJ whole genome shotgun (WGS) entry which is preliminary data.</text>
</comment>
<keyword evidence="1" id="KW-0645">Protease</keyword>
<dbReference type="SUPFAM" id="SSF54160">
    <property type="entry name" value="Chromo domain-like"/>
    <property type="match status" value="1"/>
</dbReference>
<dbReference type="PROSITE" id="PS50994">
    <property type="entry name" value="INTEGRASE"/>
    <property type="match status" value="1"/>
</dbReference>
<evidence type="ECO:0000256" key="5">
    <source>
        <dbReference type="ARBA" id="ARBA00022723"/>
    </source>
</evidence>
<feature type="domain" description="Integrase catalytic" evidence="18">
    <location>
        <begin position="780"/>
        <end position="944"/>
    </location>
</feature>
<dbReference type="CDD" id="cd00303">
    <property type="entry name" value="retropepsin_like"/>
    <property type="match status" value="1"/>
</dbReference>
<dbReference type="InterPro" id="IPR036397">
    <property type="entry name" value="RNaseH_sf"/>
</dbReference>
<dbReference type="Pfam" id="PF17919">
    <property type="entry name" value="RT_RNaseH_2"/>
    <property type="match status" value="1"/>
</dbReference>
<keyword evidence="3" id="KW-0548">Nucleotidyltransferase</keyword>
<dbReference type="Gene3D" id="2.40.70.10">
    <property type="entry name" value="Acid Proteases"/>
    <property type="match status" value="1"/>
</dbReference>
<dbReference type="PANTHER" id="PTHR37984">
    <property type="entry name" value="PROTEIN CBG26694"/>
    <property type="match status" value="1"/>
</dbReference>
<dbReference type="FunFam" id="3.10.10.10:FF:000007">
    <property type="entry name" value="Retrovirus-related Pol polyprotein from transposon 17.6-like Protein"/>
    <property type="match status" value="1"/>
</dbReference>
<keyword evidence="4" id="KW-0540">Nuclease</keyword>
<dbReference type="InterPro" id="IPR041577">
    <property type="entry name" value="RT_RNaseH_2"/>
</dbReference>
<dbReference type="InterPro" id="IPR001584">
    <property type="entry name" value="Integrase_cat-core"/>
</dbReference>
<feature type="region of interest" description="Disordered" evidence="16">
    <location>
        <begin position="1145"/>
        <end position="1167"/>
    </location>
</feature>
<dbReference type="FunFam" id="3.30.70.270:FF:000020">
    <property type="entry name" value="Transposon Tf2-6 polyprotein-like Protein"/>
    <property type="match status" value="1"/>
</dbReference>
<accession>A0A392LYW6</accession>
<evidence type="ECO:0000256" key="15">
    <source>
        <dbReference type="ARBA" id="ARBA00023268"/>
    </source>
</evidence>
<feature type="non-terminal residue" evidence="19">
    <location>
        <position position="1"/>
    </location>
</feature>
<evidence type="ECO:0000259" key="18">
    <source>
        <dbReference type="PROSITE" id="PS50994"/>
    </source>
</evidence>
<dbReference type="InterPro" id="IPR056924">
    <property type="entry name" value="SH3_Tf2-1"/>
</dbReference>
<dbReference type="SUPFAM" id="SSF56672">
    <property type="entry name" value="DNA/RNA polymerases"/>
    <property type="match status" value="1"/>
</dbReference>
<dbReference type="GO" id="GO:0003677">
    <property type="term" value="F:DNA binding"/>
    <property type="evidence" value="ECO:0007669"/>
    <property type="project" value="UniProtKB-KW"/>
</dbReference>
<evidence type="ECO:0000256" key="16">
    <source>
        <dbReference type="SAM" id="MobiDB-lite"/>
    </source>
</evidence>
<dbReference type="Pfam" id="PF00665">
    <property type="entry name" value="rve"/>
    <property type="match status" value="1"/>
</dbReference>
<evidence type="ECO:0000256" key="12">
    <source>
        <dbReference type="ARBA" id="ARBA00022932"/>
    </source>
</evidence>
<dbReference type="InterPro" id="IPR012337">
    <property type="entry name" value="RNaseH-like_sf"/>
</dbReference>
<evidence type="ECO:0000313" key="19">
    <source>
        <dbReference type="EMBL" id="MCH80169.1"/>
    </source>
</evidence>
<dbReference type="Gene3D" id="3.30.70.270">
    <property type="match status" value="2"/>
</dbReference>
<evidence type="ECO:0000313" key="20">
    <source>
        <dbReference type="Proteomes" id="UP000265520"/>
    </source>
</evidence>
<reference evidence="19 20" key="1">
    <citation type="journal article" date="2018" name="Front. Plant Sci.">
        <title>Red Clover (Trifolium pratense) and Zigzag Clover (T. medium) - A Picture of Genomic Similarities and Differences.</title>
        <authorList>
            <person name="Dluhosova J."/>
            <person name="Istvanek J."/>
            <person name="Nedelnik J."/>
            <person name="Repkova J."/>
        </authorList>
    </citation>
    <scope>NUCLEOTIDE SEQUENCE [LARGE SCALE GENOMIC DNA]</scope>
    <source>
        <strain evidence="20">cv. 10/8</strain>
        <tissue evidence="19">Leaf</tissue>
    </source>
</reference>
<dbReference type="EMBL" id="LXQA010000755">
    <property type="protein sequence ID" value="MCH80169.1"/>
    <property type="molecule type" value="Genomic_DNA"/>
</dbReference>
<evidence type="ECO:0000256" key="14">
    <source>
        <dbReference type="ARBA" id="ARBA00023172"/>
    </source>
</evidence>
<evidence type="ECO:0000256" key="11">
    <source>
        <dbReference type="ARBA" id="ARBA00022918"/>
    </source>
</evidence>
<evidence type="ECO:0000256" key="8">
    <source>
        <dbReference type="ARBA" id="ARBA00022801"/>
    </source>
</evidence>
<dbReference type="GO" id="GO:0015074">
    <property type="term" value="P:DNA integration"/>
    <property type="evidence" value="ECO:0007669"/>
    <property type="project" value="UniProtKB-KW"/>
</dbReference>
<evidence type="ECO:0000256" key="6">
    <source>
        <dbReference type="ARBA" id="ARBA00022750"/>
    </source>
</evidence>
<dbReference type="GO" id="GO:0006508">
    <property type="term" value="P:proteolysis"/>
    <property type="evidence" value="ECO:0007669"/>
    <property type="project" value="UniProtKB-KW"/>
</dbReference>
<evidence type="ECO:0000256" key="3">
    <source>
        <dbReference type="ARBA" id="ARBA00022695"/>
    </source>
</evidence>
<dbReference type="SUPFAM" id="SSF53098">
    <property type="entry name" value="Ribonuclease H-like"/>
    <property type="match status" value="1"/>
</dbReference>